<evidence type="ECO:0000256" key="8">
    <source>
        <dbReference type="SAM" id="Phobius"/>
    </source>
</evidence>
<dbReference type="STRING" id="1391654.AKJ09_09124"/>
<dbReference type="InterPro" id="IPR050297">
    <property type="entry name" value="LipidA_mod_glycosyltrf_83"/>
</dbReference>
<evidence type="ECO:0000256" key="3">
    <source>
        <dbReference type="ARBA" id="ARBA00022676"/>
    </source>
</evidence>
<dbReference type="GO" id="GO:0005886">
    <property type="term" value="C:plasma membrane"/>
    <property type="evidence" value="ECO:0007669"/>
    <property type="project" value="UniProtKB-SubCell"/>
</dbReference>
<evidence type="ECO:0000256" key="5">
    <source>
        <dbReference type="ARBA" id="ARBA00022692"/>
    </source>
</evidence>
<reference evidence="10 11" key="1">
    <citation type="submission" date="2015-08" db="EMBL/GenBank/DDBJ databases">
        <authorList>
            <person name="Babu N.S."/>
            <person name="Beckwith C.J."/>
            <person name="Beseler K.G."/>
            <person name="Brison A."/>
            <person name="Carone J.V."/>
            <person name="Caskin T.P."/>
            <person name="Diamond M."/>
            <person name="Durham M.E."/>
            <person name="Foxe J.M."/>
            <person name="Go M."/>
            <person name="Henderson B.A."/>
            <person name="Jones I.B."/>
            <person name="McGettigan J.A."/>
            <person name="Micheletti S.J."/>
            <person name="Nasrallah M.E."/>
            <person name="Ortiz D."/>
            <person name="Piller C.R."/>
            <person name="Privatt S.R."/>
            <person name="Schneider S.L."/>
            <person name="Sharp S."/>
            <person name="Smith T.C."/>
            <person name="Stanton J.D."/>
            <person name="Ullery H.E."/>
            <person name="Wilson R.J."/>
            <person name="Serrano M.G."/>
            <person name="Buck G."/>
            <person name="Lee V."/>
            <person name="Wang Y."/>
            <person name="Carvalho R."/>
            <person name="Voegtly L."/>
            <person name="Shi R."/>
            <person name="Duckworth R."/>
            <person name="Johnson A."/>
            <person name="Loviza R."/>
            <person name="Walstead R."/>
            <person name="Shah Z."/>
            <person name="Kiflezghi M."/>
            <person name="Wade K."/>
            <person name="Ball S.L."/>
            <person name="Bradley K.W."/>
            <person name="Asai D.J."/>
            <person name="Bowman C.A."/>
            <person name="Russell D.A."/>
            <person name="Pope W.H."/>
            <person name="Jacobs-Sera D."/>
            <person name="Hendrix R.W."/>
            <person name="Hatfull G.F."/>
        </authorList>
    </citation>
    <scope>NUCLEOTIDE SEQUENCE [LARGE SCALE GENOMIC DNA]</scope>
    <source>
        <strain evidence="10 11">DSM 27648</strain>
    </source>
</reference>
<dbReference type="PANTHER" id="PTHR33908">
    <property type="entry name" value="MANNOSYLTRANSFERASE YKCB-RELATED"/>
    <property type="match status" value="1"/>
</dbReference>
<keyword evidence="2" id="KW-1003">Cell membrane</keyword>
<evidence type="ECO:0000256" key="1">
    <source>
        <dbReference type="ARBA" id="ARBA00004651"/>
    </source>
</evidence>
<dbReference type="PATRIC" id="fig|1391654.3.peg.9247"/>
<feature type="transmembrane region" description="Helical" evidence="8">
    <location>
        <begin position="370"/>
        <end position="397"/>
    </location>
</feature>
<keyword evidence="11" id="KW-1185">Reference proteome</keyword>
<dbReference type="GO" id="GO:0016763">
    <property type="term" value="F:pentosyltransferase activity"/>
    <property type="evidence" value="ECO:0007669"/>
    <property type="project" value="TreeGrafter"/>
</dbReference>
<feature type="transmembrane region" description="Helical" evidence="8">
    <location>
        <begin position="172"/>
        <end position="190"/>
    </location>
</feature>
<feature type="transmembrane region" description="Helical" evidence="8">
    <location>
        <begin position="434"/>
        <end position="451"/>
    </location>
</feature>
<feature type="transmembrane region" description="Helical" evidence="8">
    <location>
        <begin position="210"/>
        <end position="231"/>
    </location>
</feature>
<dbReference type="GO" id="GO:0009103">
    <property type="term" value="P:lipopolysaccharide biosynthetic process"/>
    <property type="evidence" value="ECO:0007669"/>
    <property type="project" value="UniProtKB-ARBA"/>
</dbReference>
<comment type="subcellular location">
    <subcellularLocation>
        <location evidence="1">Cell membrane</location>
        <topology evidence="1">Multi-pass membrane protein</topology>
    </subcellularLocation>
</comment>
<evidence type="ECO:0000313" key="11">
    <source>
        <dbReference type="Proteomes" id="UP000064967"/>
    </source>
</evidence>
<dbReference type="Proteomes" id="UP000064967">
    <property type="component" value="Chromosome"/>
</dbReference>
<feature type="transmembrane region" description="Helical" evidence="8">
    <location>
        <begin position="12"/>
        <end position="32"/>
    </location>
</feature>
<name>A0A0K1Q9I7_9BACT</name>
<evidence type="ECO:0000256" key="2">
    <source>
        <dbReference type="ARBA" id="ARBA00022475"/>
    </source>
</evidence>
<protein>
    <submittedName>
        <fullName evidence="10">Conserved membrane protein</fullName>
    </submittedName>
</protein>
<feature type="transmembrane region" description="Helical" evidence="8">
    <location>
        <begin position="89"/>
        <end position="111"/>
    </location>
</feature>
<feature type="domain" description="Glycosyltransferase RgtA/B/C/D-like" evidence="9">
    <location>
        <begin position="70"/>
        <end position="232"/>
    </location>
</feature>
<dbReference type="Pfam" id="PF13231">
    <property type="entry name" value="PMT_2"/>
    <property type="match status" value="1"/>
</dbReference>
<dbReference type="KEGG" id="llu:AKJ09_09124"/>
<keyword evidence="3" id="KW-0328">Glycosyltransferase</keyword>
<proteinExistence type="predicted"/>
<dbReference type="AlphaFoldDB" id="A0A0K1Q9I7"/>
<keyword evidence="7 8" id="KW-0472">Membrane</keyword>
<evidence type="ECO:0000256" key="7">
    <source>
        <dbReference type="ARBA" id="ARBA00023136"/>
    </source>
</evidence>
<keyword evidence="6 8" id="KW-1133">Transmembrane helix</keyword>
<evidence type="ECO:0000256" key="6">
    <source>
        <dbReference type="ARBA" id="ARBA00022989"/>
    </source>
</evidence>
<evidence type="ECO:0000256" key="4">
    <source>
        <dbReference type="ARBA" id="ARBA00022679"/>
    </source>
</evidence>
<dbReference type="EMBL" id="CP012333">
    <property type="protein sequence ID" value="AKV02461.1"/>
    <property type="molecule type" value="Genomic_DNA"/>
</dbReference>
<organism evidence="10 11">
    <name type="scientific">Labilithrix luteola</name>
    <dbReference type="NCBI Taxonomy" id="1391654"/>
    <lineage>
        <taxon>Bacteria</taxon>
        <taxon>Pseudomonadati</taxon>
        <taxon>Myxococcota</taxon>
        <taxon>Polyangia</taxon>
        <taxon>Polyangiales</taxon>
        <taxon>Labilitrichaceae</taxon>
        <taxon>Labilithrix</taxon>
    </lineage>
</organism>
<dbReference type="RefSeq" id="WP_146653382.1">
    <property type="nucleotide sequence ID" value="NZ_CP012333.1"/>
</dbReference>
<accession>A0A0K1Q9I7</accession>
<keyword evidence="5 8" id="KW-0812">Transmembrane</keyword>
<sequence length="460" mass="48319">MTLRRAPSDSLVVVLVALVARLAVVLWAGSAIPPTADGSYYDVVARRIAEGHGYTWLWPDGAVTYAAHYPVGYPALVAGMYALFGARPVLAMVLNAVAGTAAVFAGYRLLARATSRRLALLGGLAFALHPALVPYTAALMTEGMTAALLVVATATAARARDAAERGDSRSRWRWLALTGLVMGLVTLVRPQSLAYGPVLGLLAATPKERLAVRGLAAVLVTALTFAVCAPWTVRNCVRMERCALVSVNGGWNLAIGTQTTNGAWQEMKVPEACKEVFAEAAKDACFGHEAVHVIEADPLAWLARVPAKMRATFDYFGAAPWYLHQANATRFPYGAKVALGTVETLASRLLLAAALVAVLKFPGPRKRARIVIAALGLAACVVVPGTVGYLACAAAILLLGPRALARAPVILPATAATILLTAATHAVFFGAGRYGLVVVPFVTLLAFVRATPEESAPRHG</sequence>
<keyword evidence="4" id="KW-0808">Transferase</keyword>
<gene>
    <name evidence="10" type="ORF">AKJ09_09124</name>
</gene>
<evidence type="ECO:0000313" key="10">
    <source>
        <dbReference type="EMBL" id="AKV02461.1"/>
    </source>
</evidence>
<dbReference type="PANTHER" id="PTHR33908:SF11">
    <property type="entry name" value="MEMBRANE PROTEIN"/>
    <property type="match status" value="1"/>
</dbReference>
<dbReference type="OrthoDB" id="5490910at2"/>
<evidence type="ECO:0000259" key="9">
    <source>
        <dbReference type="Pfam" id="PF13231"/>
    </source>
</evidence>
<dbReference type="InterPro" id="IPR038731">
    <property type="entry name" value="RgtA/B/C-like"/>
</dbReference>
<feature type="transmembrane region" description="Helical" evidence="8">
    <location>
        <begin position="409"/>
        <end position="428"/>
    </location>
</feature>